<keyword evidence="3" id="KW-1185">Reference proteome</keyword>
<evidence type="ECO:0000313" key="3">
    <source>
        <dbReference type="Proteomes" id="UP001367771"/>
    </source>
</evidence>
<protein>
    <recommendedName>
        <fullName evidence="4">DUF4136 domain-containing protein</fullName>
    </recommendedName>
</protein>
<comment type="caution">
    <text evidence="2">The sequence shown here is derived from an EMBL/GenBank/DDBJ whole genome shotgun (WGS) entry which is preliminary data.</text>
</comment>
<dbReference type="EMBL" id="JBBBDM010000002">
    <property type="protein sequence ID" value="MEI5686303.1"/>
    <property type="molecule type" value="Genomic_DNA"/>
</dbReference>
<reference evidence="2 3" key="1">
    <citation type="journal article" date="2013" name="Int. J. Syst. Evol. Microbiol.">
        <title>Sphingomonas kyungheensis sp. nov., a bacterium with ginsenoside-converting activity isolated from soil of a ginseng field.</title>
        <authorList>
            <person name="Son H.M."/>
            <person name="Yang J.E."/>
            <person name="Park Y."/>
            <person name="Han C.K."/>
            <person name="Kim S.G."/>
            <person name="Kook M."/>
            <person name="Yi T.H."/>
        </authorList>
    </citation>
    <scope>NUCLEOTIDE SEQUENCE [LARGE SCALE GENOMIC DNA]</scope>
    <source>
        <strain evidence="2 3">LMG 26582</strain>
    </source>
</reference>
<feature type="chain" id="PRO_5047377734" description="DUF4136 domain-containing protein" evidence="1">
    <location>
        <begin position="19"/>
        <end position="177"/>
    </location>
</feature>
<keyword evidence="1" id="KW-0732">Signal</keyword>
<evidence type="ECO:0000256" key="1">
    <source>
        <dbReference type="SAM" id="SignalP"/>
    </source>
</evidence>
<sequence>MGIAAILMMIAAANGTPAAVPPGTVTVIVVPDGDEHAADAPAYAEAVDAVFNAANYLVLPATGPSRYRAHVAVDREARGLVGAPATTKKADAAMANWGGGISIALPTAKQDLRALIVTRMTITLSDWRSGKTLWTGSAVTAQVGGTAANAPATVGGKLATALVARMPAALPEPLSVP</sequence>
<dbReference type="RefSeq" id="WP_336544573.1">
    <property type="nucleotide sequence ID" value="NZ_JBBBDM010000002.1"/>
</dbReference>
<evidence type="ECO:0000313" key="2">
    <source>
        <dbReference type="EMBL" id="MEI5686303.1"/>
    </source>
</evidence>
<organism evidence="2 3">
    <name type="scientific">Sphingomonas kyungheensis</name>
    <dbReference type="NCBI Taxonomy" id="1069987"/>
    <lineage>
        <taxon>Bacteria</taxon>
        <taxon>Pseudomonadati</taxon>
        <taxon>Pseudomonadota</taxon>
        <taxon>Alphaproteobacteria</taxon>
        <taxon>Sphingomonadales</taxon>
        <taxon>Sphingomonadaceae</taxon>
        <taxon>Sphingomonas</taxon>
    </lineage>
</organism>
<dbReference type="Proteomes" id="UP001367771">
    <property type="component" value="Unassembled WGS sequence"/>
</dbReference>
<accession>A0ABU8GZP1</accession>
<gene>
    <name evidence="2" type="ORF">V8201_04340</name>
</gene>
<name>A0ABU8GZP1_9SPHN</name>
<feature type="signal peptide" evidence="1">
    <location>
        <begin position="1"/>
        <end position="18"/>
    </location>
</feature>
<evidence type="ECO:0008006" key="4">
    <source>
        <dbReference type="Google" id="ProtNLM"/>
    </source>
</evidence>
<proteinExistence type="predicted"/>